<proteinExistence type="predicted"/>
<dbReference type="EMBL" id="CP075587">
    <property type="protein sequence ID" value="QYF48862.1"/>
    <property type="molecule type" value="Genomic_DNA"/>
</dbReference>
<evidence type="ECO:0000259" key="1">
    <source>
        <dbReference type="Pfam" id="PF13592"/>
    </source>
</evidence>
<evidence type="ECO:0000313" key="3">
    <source>
        <dbReference type="Proteomes" id="UP000826014"/>
    </source>
</evidence>
<protein>
    <recommendedName>
        <fullName evidence="1">Winged helix-turn helix domain-containing protein</fullName>
    </recommendedName>
</protein>
<evidence type="ECO:0000313" key="2">
    <source>
        <dbReference type="EMBL" id="QYF48862.1"/>
    </source>
</evidence>
<gene>
    <name evidence="2" type="ORF">RHABOEDO_001096</name>
</gene>
<accession>A0ABX8V2Y9</accession>
<reference evidence="2 3" key="1">
    <citation type="journal article" date="2022" name="bioRxiv">
        <title>Ecology and evolution of chlamydial symbionts of arthropods.</title>
        <authorList>
            <person name="Halter T."/>
            <person name="Koestlbacher S."/>
            <person name="Collingro A."/>
            <person name="Sixt B.S."/>
            <person name="Toenshoff E.R."/>
            <person name="Hendrickx F."/>
            <person name="Kostanjsek R."/>
            <person name="Horn M."/>
        </authorList>
    </citation>
    <scope>NUCLEOTIDE SEQUENCE [LARGE SCALE GENOMIC DNA]</scope>
    <source>
        <strain evidence="2">W744xW776</strain>
    </source>
</reference>
<dbReference type="Proteomes" id="UP000826014">
    <property type="component" value="Chromosome"/>
</dbReference>
<sequence>MHEQYGIKYSRSGMTDWFIQHGFAYKRPKSLFKIFSKVEQ</sequence>
<feature type="domain" description="Winged helix-turn helix" evidence="1">
    <location>
        <begin position="2"/>
        <end position="29"/>
    </location>
</feature>
<dbReference type="InterPro" id="IPR025959">
    <property type="entry name" value="Winged_HTH_dom"/>
</dbReference>
<keyword evidence="3" id="KW-1185">Reference proteome</keyword>
<dbReference type="Pfam" id="PF13592">
    <property type="entry name" value="HTH_33"/>
    <property type="match status" value="1"/>
</dbReference>
<name>A0ABX8V2Y9_9BACT</name>
<organism evidence="2 3">
    <name type="scientific">Candidatus Rhabdochlamydia oedothoracis</name>
    <dbReference type="NCBI Taxonomy" id="2720720"/>
    <lineage>
        <taxon>Bacteria</taxon>
        <taxon>Pseudomonadati</taxon>
        <taxon>Chlamydiota</taxon>
        <taxon>Chlamydiia</taxon>
        <taxon>Parachlamydiales</taxon>
        <taxon>Candidatus Rhabdochlamydiaceae</taxon>
        <taxon>Candidatus Rhabdochlamydia</taxon>
    </lineage>
</organism>